<dbReference type="Gene3D" id="1.10.287.1490">
    <property type="match status" value="1"/>
</dbReference>
<feature type="compositionally biased region" description="Polar residues" evidence="1">
    <location>
        <begin position="692"/>
        <end position="701"/>
    </location>
</feature>
<evidence type="ECO:0008006" key="4">
    <source>
        <dbReference type="Google" id="ProtNLM"/>
    </source>
</evidence>
<dbReference type="SMART" id="SM00671">
    <property type="entry name" value="SEL1"/>
    <property type="match status" value="4"/>
</dbReference>
<dbReference type="PANTHER" id="PTHR11102:SF160">
    <property type="entry name" value="ERAD-ASSOCIATED E3 UBIQUITIN-PROTEIN LIGASE COMPONENT HRD3"/>
    <property type="match status" value="1"/>
</dbReference>
<reference evidence="2 3" key="1">
    <citation type="submission" date="2020-03" db="EMBL/GenBank/DDBJ databases">
        <title>The genome sequence of Microvirga sp. c23x22.</title>
        <authorList>
            <person name="Zhang X."/>
        </authorList>
    </citation>
    <scope>NUCLEOTIDE SEQUENCE [LARGE SCALE GENOMIC DNA]</scope>
    <source>
        <strain evidence="3">c23x22</strain>
    </source>
</reference>
<protein>
    <recommendedName>
        <fullName evidence="4">Localization factor PodJL</fullName>
    </recommendedName>
</protein>
<dbReference type="Gene3D" id="1.25.40.10">
    <property type="entry name" value="Tetratricopeptide repeat domain"/>
    <property type="match status" value="1"/>
</dbReference>
<dbReference type="Pfam" id="PF08238">
    <property type="entry name" value="Sel1"/>
    <property type="match status" value="4"/>
</dbReference>
<proteinExistence type="predicted"/>
<organism evidence="2 3">
    <name type="scientific">Microvirga terricola</name>
    <dbReference type="NCBI Taxonomy" id="2719797"/>
    <lineage>
        <taxon>Bacteria</taxon>
        <taxon>Pseudomonadati</taxon>
        <taxon>Pseudomonadota</taxon>
        <taxon>Alphaproteobacteria</taxon>
        <taxon>Hyphomicrobiales</taxon>
        <taxon>Methylobacteriaceae</taxon>
        <taxon>Microvirga</taxon>
    </lineage>
</organism>
<dbReference type="SUPFAM" id="SSF81901">
    <property type="entry name" value="HCP-like"/>
    <property type="match status" value="1"/>
</dbReference>
<keyword evidence="3" id="KW-1185">Reference proteome</keyword>
<evidence type="ECO:0000313" key="3">
    <source>
        <dbReference type="Proteomes" id="UP000707352"/>
    </source>
</evidence>
<evidence type="ECO:0000313" key="2">
    <source>
        <dbReference type="EMBL" id="NIX78155.1"/>
    </source>
</evidence>
<dbReference type="InterPro" id="IPR011990">
    <property type="entry name" value="TPR-like_helical_dom_sf"/>
</dbReference>
<sequence>MRRHVLPTPDDLNRDAREVAEIAARRAGLSLEEWLAATLASRAEEPEPAPQQTRRHAFQDLESIVARITRTASKPPRDDYEVLMGAVAAQNERKARDQAERTAVALESMAGWIEHAEERLNETTRTSADHHDRIASALSQALSALKDRLDAVEQAAAERPTPAPARIEFPVHEAIKALEPLSETLVGLRTDMSRLTEKLDQPASPAWTPAVEGIRSEIERLSANVGSLATREEIAALDHNLRTIAGEMDQGPSAKDMLTIARAVASLSRQIQGLSEDLGEGVHKRLGAEIDLIKRKVDGIAETGVDRTVIDFLSSQIVDMRHDLARRAEPQQIERLTGDVAALSRQIAELREHQVGRTDFATLKTSLQNVCSALERTVAAQDANDVPGKIQDLSRRIDILASRPEPEPANLDPIAEQLALLTERMANVSDRRQEQHDALSAMMSRLSSQVQSVAESVPSQEPVLRRFDQLEDEMRRIGQQADTTSVELMLRTISTRLEEQPVSTAAFAALEKRLMTLADQWSNAPAEPLRDVVAQATAHLKTLQSEADVIAERAVRAALKEVQPNPANNDLDALKQGFVELKALQTRSETKTQQTLRAVHDALETLVSRFPEHVPMQRHPSFAQPADEVAPADRLEAAVRRLHAAALSQMEEVSAETARGPEPESTPASGFPSPDSNLSQVRATFIAAARRASQTEPTSTAPVDALEELTETRTDDVSYDDEEQDLSPPSLIERLRRSFESHRRPLLFGLAFLILAAGTAQILSSGQPAQRVTAKVQPEIAAQAQAEAAIAQVAVSALNAAVPPDSVALFRSASLMIPAAPKFGVDPATVGELPAQLPASLISAASSGDATAIYEIAARAMEGRGIPQDMALAARLYERAAQAGFVPAQERLAMLHDKGLGVARDARLAATWYERAALGGNARAMHNLATLLASGANGKPDYAAALRWYSEAAEAGIRDSQFNMGILLARGLGIRPDLAKAYKWFALAAALGDTDAAKKRDEVAAKLSAADLSTAKTLVEQWRPRAVDPTANDVPPAKEGQTAALNRIFASRS</sequence>
<feature type="region of interest" description="Disordered" evidence="1">
    <location>
        <begin position="648"/>
        <end position="677"/>
    </location>
</feature>
<feature type="region of interest" description="Disordered" evidence="1">
    <location>
        <begin position="690"/>
        <end position="726"/>
    </location>
</feature>
<dbReference type="PANTHER" id="PTHR11102">
    <property type="entry name" value="SEL-1-LIKE PROTEIN"/>
    <property type="match status" value="1"/>
</dbReference>
<dbReference type="RefSeq" id="WP_167674066.1">
    <property type="nucleotide sequence ID" value="NZ_JAATJS010000006.1"/>
</dbReference>
<dbReference type="InterPro" id="IPR006597">
    <property type="entry name" value="Sel1-like"/>
</dbReference>
<evidence type="ECO:0000256" key="1">
    <source>
        <dbReference type="SAM" id="MobiDB-lite"/>
    </source>
</evidence>
<name>A0ABX0VGJ3_9HYPH</name>
<comment type="caution">
    <text evidence="2">The sequence shown here is derived from an EMBL/GenBank/DDBJ whole genome shotgun (WGS) entry which is preliminary data.</text>
</comment>
<accession>A0ABX0VGJ3</accession>
<dbReference type="InterPro" id="IPR050767">
    <property type="entry name" value="Sel1_AlgK"/>
</dbReference>
<dbReference type="EMBL" id="JAATJS010000006">
    <property type="protein sequence ID" value="NIX78155.1"/>
    <property type="molecule type" value="Genomic_DNA"/>
</dbReference>
<dbReference type="Proteomes" id="UP000707352">
    <property type="component" value="Unassembled WGS sequence"/>
</dbReference>
<gene>
    <name evidence="2" type="ORF">HB375_16280</name>
</gene>